<evidence type="ECO:0000313" key="2">
    <source>
        <dbReference type="EMBL" id="PKC63671.1"/>
    </source>
</evidence>
<dbReference type="VEuPathDB" id="FungiDB:RhiirFUN_026809"/>
<dbReference type="VEuPathDB" id="FungiDB:RhiirFUN_026810"/>
<dbReference type="Pfam" id="PF00078">
    <property type="entry name" value="RVT_1"/>
    <property type="match status" value="1"/>
</dbReference>
<dbReference type="PANTHER" id="PTHR19446">
    <property type="entry name" value="REVERSE TRANSCRIPTASES"/>
    <property type="match status" value="1"/>
</dbReference>
<reference evidence="2 3" key="2">
    <citation type="submission" date="2017-10" db="EMBL/GenBank/DDBJ databases">
        <title>Genome analyses suggest a sexual origin of heterokaryosis in a supposedly ancient asexual fungus.</title>
        <authorList>
            <person name="Corradi N."/>
            <person name="Sedzielewska K."/>
            <person name="Noel J."/>
            <person name="Charron P."/>
            <person name="Farinelli L."/>
            <person name="Marton T."/>
            <person name="Kruger M."/>
            <person name="Pelin A."/>
            <person name="Brachmann A."/>
            <person name="Corradi N."/>
        </authorList>
    </citation>
    <scope>NUCLEOTIDE SEQUENCE [LARGE SCALE GENOMIC DNA]</scope>
    <source>
        <strain evidence="2 3">A1</strain>
    </source>
</reference>
<dbReference type="VEuPathDB" id="FungiDB:FUN_020775"/>
<reference evidence="2 3" key="1">
    <citation type="submission" date="2017-10" db="EMBL/GenBank/DDBJ databases">
        <title>Extensive intraspecific genome diversity in a model arbuscular mycorrhizal fungus.</title>
        <authorList>
            <person name="Chen E.C.H."/>
            <person name="Morin E."/>
            <person name="Baudet D."/>
            <person name="Noel J."/>
            <person name="Ndikumana S."/>
            <person name="Charron P."/>
            <person name="St-Onge C."/>
            <person name="Giorgi J."/>
            <person name="Grigoriev I.V."/>
            <person name="Roux C."/>
            <person name="Martin F.M."/>
            <person name="Corradi N."/>
        </authorList>
    </citation>
    <scope>NUCLEOTIDE SEQUENCE [LARGE SCALE GENOMIC DNA]</scope>
    <source>
        <strain evidence="2 3">A1</strain>
    </source>
</reference>
<comment type="caution">
    <text evidence="2">The sequence shown here is derived from an EMBL/GenBank/DDBJ whole genome shotgun (WGS) entry which is preliminary data.</text>
</comment>
<dbReference type="VEuPathDB" id="FungiDB:RhiirFUN_006978"/>
<dbReference type="EMBL" id="LLXH01000714">
    <property type="protein sequence ID" value="PKC63671.1"/>
    <property type="molecule type" value="Genomic_DNA"/>
</dbReference>
<dbReference type="VEuPathDB" id="FungiDB:RhiirA1_463449"/>
<organism evidence="2 3">
    <name type="scientific">Rhizophagus irregularis</name>
    <dbReference type="NCBI Taxonomy" id="588596"/>
    <lineage>
        <taxon>Eukaryota</taxon>
        <taxon>Fungi</taxon>
        <taxon>Fungi incertae sedis</taxon>
        <taxon>Mucoromycota</taxon>
        <taxon>Glomeromycotina</taxon>
        <taxon>Glomeromycetes</taxon>
        <taxon>Glomerales</taxon>
        <taxon>Glomeraceae</taxon>
        <taxon>Rhizophagus</taxon>
    </lineage>
</organism>
<dbReference type="Proteomes" id="UP000232688">
    <property type="component" value="Unassembled WGS sequence"/>
</dbReference>
<feature type="domain" description="Reverse transcriptase" evidence="1">
    <location>
        <begin position="299"/>
        <end position="468"/>
    </location>
</feature>
<dbReference type="InterPro" id="IPR000477">
    <property type="entry name" value="RT_dom"/>
</dbReference>
<name>A0A2N0RK33_9GLOM</name>
<sequence length="767" mass="89642">MDNDKWQGYATKTDDELVNSNLEILLNQDSHNKNDINSIWQVFKNILLKAAKSKIPNKKIKVVNNMARKKSVITIPKFLYVQLRKLRLMYSTCNKFMKQPMQFNLKNRFNRYITYINKHNPEFKIIEVPTIWNQTWALHIKSAWNQTMELIKKYCTKAQNQQIEDCINKRAAMIKNNQTKMLNYSLLNRHKDKIIVDRLVADDQYVELQKHRSHEFDNISEKWAVHYASIAKIDENIYKDIMTEPTQEEWIITLKKCNDKSAPGLLNIGYRLIKKAGPKTQTSLCSFAALIYRTAIFPDEWVTLQIFPIPKPKDWQFRLNNTRPIRGFYAGDGIDQGETILPLIWRIFYDPLLIRIKDIPKVGYRLITQWPSSEGIDINKTQHELKTSVVTYADDTAWIASNKKEMETIIGISNSFFKLNDIRINGDKSELLVWNASKDIIKTIKMGTNNNLVIANKSSQESRYLGVYIRSQAGSSHIVKRVKNEIKSMVNLLKYKKVTASQVVYINNVILMARLEYWLKCTFLTQNQCRTLHNCIILLLKQKMRITRSVNNNIFTHQGLWNGISTRIILRNAQLRAGLAGCILTIEPSKLLQVNIPNNFNFNLLKDMKDQLFNFDAINVDDWHLDIFDTTILDFLLQPNYNHNDTLLDHDLSERNRLKAFDNFIKRSNHYIFLNSIKQFLGGQNQSILRPNQIKMTLGISAAGFLPYFAKYIIEQLSNALNRNIQHHDQTSRITVDLIPSPRYQPIILQHLSFDRRRKEWVIVNTN</sequence>
<evidence type="ECO:0000259" key="1">
    <source>
        <dbReference type="Pfam" id="PF00078"/>
    </source>
</evidence>
<evidence type="ECO:0000313" key="3">
    <source>
        <dbReference type="Proteomes" id="UP000232688"/>
    </source>
</evidence>
<dbReference type="VEuPathDB" id="FungiDB:FUN_000118"/>
<dbReference type="AlphaFoldDB" id="A0A2N0RK33"/>
<gene>
    <name evidence="2" type="ORF">RhiirA1_463449</name>
</gene>
<protein>
    <recommendedName>
        <fullName evidence="1">Reverse transcriptase domain-containing protein</fullName>
    </recommendedName>
</protein>
<proteinExistence type="predicted"/>
<accession>A0A2N0RK33</accession>